<dbReference type="PROSITE" id="PS00588">
    <property type="entry name" value="FLAGELLA_BB_ROD"/>
    <property type="match status" value="1"/>
</dbReference>
<feature type="domain" description="Flagellar basal-body/hook protein C-terminal" evidence="7">
    <location>
        <begin position="274"/>
        <end position="318"/>
    </location>
</feature>
<dbReference type="AlphaFoldDB" id="A0A1M6RPM8"/>
<comment type="function">
    <text evidence="4">A flexible structure which links the flagellar filament to the drive apparatus in the basal body.</text>
</comment>
<dbReference type="GO" id="GO:0005829">
    <property type="term" value="C:cytosol"/>
    <property type="evidence" value="ECO:0007669"/>
    <property type="project" value="TreeGrafter"/>
</dbReference>
<dbReference type="InterPro" id="IPR053967">
    <property type="entry name" value="LlgE_F_G-like_D1"/>
</dbReference>
<dbReference type="OrthoDB" id="9804559at2"/>
<evidence type="ECO:0000259" key="8">
    <source>
        <dbReference type="Pfam" id="PF22692"/>
    </source>
</evidence>
<dbReference type="PANTHER" id="PTHR30435:SF1">
    <property type="entry name" value="FLAGELLAR HOOK PROTEIN FLGE"/>
    <property type="match status" value="1"/>
</dbReference>
<dbReference type="NCBIfam" id="TIGR03506">
    <property type="entry name" value="FlgEFG_subfam"/>
    <property type="match status" value="2"/>
</dbReference>
<dbReference type="SUPFAM" id="SSF117143">
    <property type="entry name" value="Flagellar hook protein flgE"/>
    <property type="match status" value="1"/>
</dbReference>
<dbReference type="GO" id="GO:0009424">
    <property type="term" value="C:bacterial-type flagellum hook"/>
    <property type="evidence" value="ECO:0007669"/>
    <property type="project" value="TreeGrafter"/>
</dbReference>
<evidence type="ECO:0000256" key="1">
    <source>
        <dbReference type="ARBA" id="ARBA00004117"/>
    </source>
</evidence>
<dbReference type="InterPro" id="IPR037925">
    <property type="entry name" value="FlgE/F/G-like"/>
</dbReference>
<dbReference type="InterPro" id="IPR010930">
    <property type="entry name" value="Flg_bb/hook_C_dom"/>
</dbReference>
<evidence type="ECO:0000259" key="7">
    <source>
        <dbReference type="Pfam" id="PF06429"/>
    </source>
</evidence>
<evidence type="ECO:0000313" key="9">
    <source>
        <dbReference type="EMBL" id="SHK34471.1"/>
    </source>
</evidence>
<feature type="region of interest" description="Disordered" evidence="5">
    <location>
        <begin position="256"/>
        <end position="276"/>
    </location>
</feature>
<reference evidence="10" key="1">
    <citation type="submission" date="2016-11" db="EMBL/GenBank/DDBJ databases">
        <authorList>
            <person name="Varghese N."/>
            <person name="Submissions S."/>
        </authorList>
    </citation>
    <scope>NUCLEOTIDE SEQUENCE [LARGE SCALE GENOMIC DNA]</scope>
    <source>
        <strain evidence="10">USBA-503</strain>
    </source>
</reference>
<keyword evidence="10" id="KW-1185">Reference proteome</keyword>
<evidence type="ECO:0000259" key="6">
    <source>
        <dbReference type="Pfam" id="PF00460"/>
    </source>
</evidence>
<dbReference type="PANTHER" id="PTHR30435">
    <property type="entry name" value="FLAGELLAR PROTEIN"/>
    <property type="match status" value="1"/>
</dbReference>
<name>A0A1M6RPM8_9BACL</name>
<dbReference type="InterPro" id="IPR020013">
    <property type="entry name" value="Flagellar_FlgE/F/G"/>
</dbReference>
<proteinExistence type="inferred from homology"/>
<keyword evidence="9" id="KW-0282">Flagellum</keyword>
<dbReference type="Pfam" id="PF00460">
    <property type="entry name" value="Flg_bb_rod"/>
    <property type="match status" value="1"/>
</dbReference>
<dbReference type="Proteomes" id="UP000184016">
    <property type="component" value="Unassembled WGS sequence"/>
</dbReference>
<dbReference type="GO" id="GO:0071978">
    <property type="term" value="P:bacterial-type flagellum-dependent swarming motility"/>
    <property type="evidence" value="ECO:0007669"/>
    <property type="project" value="TreeGrafter"/>
</dbReference>
<dbReference type="EMBL" id="FRAF01000012">
    <property type="protein sequence ID" value="SHK34471.1"/>
    <property type="molecule type" value="Genomic_DNA"/>
</dbReference>
<keyword evidence="3 4" id="KW-0975">Bacterial flagellum</keyword>
<organism evidence="9 10">
    <name type="scientific">Alicyclobacillus tolerans</name>
    <dbReference type="NCBI Taxonomy" id="90970"/>
    <lineage>
        <taxon>Bacteria</taxon>
        <taxon>Bacillati</taxon>
        <taxon>Bacillota</taxon>
        <taxon>Bacilli</taxon>
        <taxon>Bacillales</taxon>
        <taxon>Alicyclobacillaceae</taxon>
        <taxon>Alicyclobacillus</taxon>
    </lineage>
</organism>
<dbReference type="GO" id="GO:0009425">
    <property type="term" value="C:bacterial-type flagellum basal body"/>
    <property type="evidence" value="ECO:0007669"/>
    <property type="project" value="UniProtKB-SubCell"/>
</dbReference>
<feature type="domain" description="Flagellar hook protein FlgE/F/G-like D1" evidence="8">
    <location>
        <begin position="130"/>
        <end position="220"/>
    </location>
</feature>
<dbReference type="InterPro" id="IPR001444">
    <property type="entry name" value="Flag_bb_rod_N"/>
</dbReference>
<sequence>MLRSLGSAVSGMDAFQTDLDVVGNNIANVNTIGYKSARAVFADMLSQTLSGATAPTYTGATSTSTNLSGGVNAQQVGLGTQIEAIQNEWTQGADQTTGNPLDVAINGAGLFAVTPDPNSSIALTNNQLSGSNSSVYYTRAGDFSLDANSNLVLPNGNVVLGYEVTSSSNSSPNTGNLVPININTLVTQAGGNPNSSSTTGSWTLASNPNVTIGSNGSITVTDTSGNTHVIGYLALATFPNYGGLQKIGDSEWSVTGNSGQATFGQPSSTSGTLQSGAVEQSNVDLTQEFAEMIVAQNGYAANSQVISTDKQILQTLMNNV</sequence>
<dbReference type="Pfam" id="PF22692">
    <property type="entry name" value="LlgE_F_G_D1"/>
    <property type="match status" value="1"/>
</dbReference>
<protein>
    <recommendedName>
        <fullName evidence="4">Flagellar hook protein FlgE</fullName>
    </recommendedName>
</protein>
<dbReference type="RefSeq" id="WP_072874118.1">
    <property type="nucleotide sequence ID" value="NZ_FRAF01000012.1"/>
</dbReference>
<evidence type="ECO:0000256" key="5">
    <source>
        <dbReference type="SAM" id="MobiDB-lite"/>
    </source>
</evidence>
<keyword evidence="9" id="KW-0969">Cilium</keyword>
<keyword evidence="9" id="KW-0966">Cell projection</keyword>
<dbReference type="STRING" id="1830138.SAMN05443507_11269"/>
<gene>
    <name evidence="9" type="ORF">SAMN05443507_11269</name>
</gene>
<evidence type="ECO:0000256" key="2">
    <source>
        <dbReference type="ARBA" id="ARBA00009677"/>
    </source>
</evidence>
<dbReference type="Pfam" id="PF06429">
    <property type="entry name" value="Flg_bbr_C"/>
    <property type="match status" value="1"/>
</dbReference>
<evidence type="ECO:0000256" key="4">
    <source>
        <dbReference type="RuleBase" id="RU362116"/>
    </source>
</evidence>
<comment type="subcellular location">
    <subcellularLocation>
        <location evidence="1 4">Bacterial flagellum basal body</location>
    </subcellularLocation>
</comment>
<evidence type="ECO:0000313" key="10">
    <source>
        <dbReference type="Proteomes" id="UP000184016"/>
    </source>
</evidence>
<feature type="domain" description="Flagellar basal body rod protein N-terminal" evidence="6">
    <location>
        <begin position="7"/>
        <end position="35"/>
    </location>
</feature>
<accession>A0A1M6RPM8</accession>
<dbReference type="InterPro" id="IPR019776">
    <property type="entry name" value="Flagellar_basal_body_rod_CS"/>
</dbReference>
<evidence type="ECO:0000256" key="3">
    <source>
        <dbReference type="ARBA" id="ARBA00023143"/>
    </source>
</evidence>
<comment type="similarity">
    <text evidence="2 4">Belongs to the flagella basal body rod proteins family.</text>
</comment>